<accession>A0ABP0TLY0</accession>
<organism evidence="1 2">
    <name type="scientific">Sphagnum troendelagicum</name>
    <dbReference type="NCBI Taxonomy" id="128251"/>
    <lineage>
        <taxon>Eukaryota</taxon>
        <taxon>Viridiplantae</taxon>
        <taxon>Streptophyta</taxon>
        <taxon>Embryophyta</taxon>
        <taxon>Bryophyta</taxon>
        <taxon>Sphagnophytina</taxon>
        <taxon>Sphagnopsida</taxon>
        <taxon>Sphagnales</taxon>
        <taxon>Sphagnaceae</taxon>
        <taxon>Sphagnum</taxon>
    </lineage>
</organism>
<reference evidence="1" key="1">
    <citation type="submission" date="2024-02" db="EMBL/GenBank/DDBJ databases">
        <authorList>
            <consortium name="ELIXIR-Norway"/>
            <consortium name="Elixir Norway"/>
        </authorList>
    </citation>
    <scope>NUCLEOTIDE SEQUENCE</scope>
</reference>
<keyword evidence="2" id="KW-1185">Reference proteome</keyword>
<dbReference type="EMBL" id="OZ019904">
    <property type="protein sequence ID" value="CAK9199931.1"/>
    <property type="molecule type" value="Genomic_DNA"/>
</dbReference>
<sequence>MNFAAIVQTRRGSKGGLVCRQLEFATESQHRTRDSVQAGSPVGCMQDFGGIWSGQVLRQPLDPFVMVARRTGYSCCVVNTTTRNQNRLPALYNAYDCDGFLTQHQLILVHCRLLSFKIRDLLSQESIGSSIFSKEVSNSSSSVNIRKTRLFIETVLQLNRQIRGGRDSRLGVLERLR</sequence>
<evidence type="ECO:0000313" key="2">
    <source>
        <dbReference type="Proteomes" id="UP001497512"/>
    </source>
</evidence>
<gene>
    <name evidence="1" type="ORF">CSSPTR1EN2_LOCUS5183</name>
</gene>
<evidence type="ECO:0000313" key="1">
    <source>
        <dbReference type="EMBL" id="CAK9199931.1"/>
    </source>
</evidence>
<proteinExistence type="predicted"/>
<name>A0ABP0TLY0_9BRYO</name>
<dbReference type="Proteomes" id="UP001497512">
    <property type="component" value="Chromosome 12"/>
</dbReference>
<protein>
    <submittedName>
        <fullName evidence="1">Uncharacterized protein</fullName>
    </submittedName>
</protein>